<dbReference type="SMART" id="SM00490">
    <property type="entry name" value="HELICc"/>
    <property type="match status" value="2"/>
</dbReference>
<dbReference type="InterPro" id="IPR011545">
    <property type="entry name" value="DEAD/DEAH_box_helicase_dom"/>
</dbReference>
<dbReference type="InterPro" id="IPR001650">
    <property type="entry name" value="Helicase_C-like"/>
</dbReference>
<comment type="function">
    <text evidence="15">Plays a critical role in recombination and DNA repair. Helps process Holliday junction intermediates to mature products by catalyzing branch migration. Has replication fork regression activity, unwinds stalled or blocked replication forks to make a HJ that can be resolved. Has a DNA unwinding activity characteristic of a DNA helicase with 3'-5' polarity.</text>
</comment>
<comment type="catalytic activity">
    <reaction evidence="14 15">
        <text>ATP + H2O = ADP + phosphate + H(+)</text>
        <dbReference type="Rhea" id="RHEA:13065"/>
        <dbReference type="ChEBI" id="CHEBI:15377"/>
        <dbReference type="ChEBI" id="CHEBI:15378"/>
        <dbReference type="ChEBI" id="CHEBI:30616"/>
        <dbReference type="ChEBI" id="CHEBI:43474"/>
        <dbReference type="ChEBI" id="CHEBI:456216"/>
        <dbReference type="EC" id="5.6.2.4"/>
    </reaction>
</comment>
<dbReference type="SMART" id="SM00487">
    <property type="entry name" value="DEXDc"/>
    <property type="match status" value="1"/>
</dbReference>
<keyword evidence="9 15" id="KW-0233">DNA recombination</keyword>
<dbReference type="GO" id="GO:0005524">
    <property type="term" value="F:ATP binding"/>
    <property type="evidence" value="ECO:0007669"/>
    <property type="project" value="UniProtKB-KW"/>
</dbReference>
<dbReference type="GO" id="GO:0006281">
    <property type="term" value="P:DNA repair"/>
    <property type="evidence" value="ECO:0007669"/>
    <property type="project" value="UniProtKB-UniRule"/>
</dbReference>
<dbReference type="PROSITE" id="PS51192">
    <property type="entry name" value="HELICASE_ATP_BIND_1"/>
    <property type="match status" value="1"/>
</dbReference>
<dbReference type="CDD" id="cd17992">
    <property type="entry name" value="DEXHc_RecG"/>
    <property type="match status" value="1"/>
</dbReference>
<dbReference type="GO" id="GO:0006310">
    <property type="term" value="P:DNA recombination"/>
    <property type="evidence" value="ECO:0007669"/>
    <property type="project" value="UniProtKB-UniRule"/>
</dbReference>
<dbReference type="RefSeq" id="WP_129132929.1">
    <property type="nucleotide sequence ID" value="NZ_SDHW01000010.1"/>
</dbReference>
<comment type="similarity">
    <text evidence="1 15">Belongs to the helicase family. RecG subfamily.</text>
</comment>
<keyword evidence="7 15" id="KW-0067">ATP-binding</keyword>
<protein>
    <recommendedName>
        <fullName evidence="2 15">ATP-dependent DNA helicase RecG</fullName>
        <ecNumber evidence="13 15">5.6.2.4</ecNumber>
    </recommendedName>
</protein>
<evidence type="ECO:0000313" key="18">
    <source>
        <dbReference type="EMBL" id="RXK57530.1"/>
    </source>
</evidence>
<keyword evidence="11" id="KW-0413">Isomerase</keyword>
<dbReference type="InterPro" id="IPR004609">
    <property type="entry name" value="ATP-dep_DNA_helicase_RecG"/>
</dbReference>
<evidence type="ECO:0000256" key="5">
    <source>
        <dbReference type="ARBA" id="ARBA00022801"/>
    </source>
</evidence>
<dbReference type="GO" id="GO:0043138">
    <property type="term" value="F:3'-5' DNA helicase activity"/>
    <property type="evidence" value="ECO:0007669"/>
    <property type="project" value="UniProtKB-EC"/>
</dbReference>
<dbReference type="NCBIfam" id="TIGR00643">
    <property type="entry name" value="recG"/>
    <property type="match status" value="1"/>
</dbReference>
<evidence type="ECO:0000256" key="3">
    <source>
        <dbReference type="ARBA" id="ARBA00022741"/>
    </source>
</evidence>
<dbReference type="InterPro" id="IPR045562">
    <property type="entry name" value="RecG_dom3_C"/>
</dbReference>
<feature type="domain" description="Helicase ATP-binding" evidence="16">
    <location>
        <begin position="288"/>
        <end position="450"/>
    </location>
</feature>
<keyword evidence="6 15" id="KW-0347">Helicase</keyword>
<evidence type="ECO:0000256" key="4">
    <source>
        <dbReference type="ARBA" id="ARBA00022763"/>
    </source>
</evidence>
<keyword evidence="10 15" id="KW-0234">DNA repair</keyword>
<dbReference type="Pfam" id="PF17191">
    <property type="entry name" value="RecG_wedge"/>
    <property type="match status" value="1"/>
</dbReference>
<evidence type="ECO:0000259" key="17">
    <source>
        <dbReference type="PROSITE" id="PS51194"/>
    </source>
</evidence>
<evidence type="ECO:0000256" key="13">
    <source>
        <dbReference type="ARBA" id="ARBA00034808"/>
    </source>
</evidence>
<evidence type="ECO:0000256" key="7">
    <source>
        <dbReference type="ARBA" id="ARBA00022840"/>
    </source>
</evidence>
<keyword evidence="4 15" id="KW-0227">DNA damage</keyword>
<evidence type="ECO:0000256" key="12">
    <source>
        <dbReference type="ARBA" id="ARBA00034617"/>
    </source>
</evidence>
<dbReference type="OrthoDB" id="9804325at2"/>
<sequence>MSNTASILSSPIEYLKGVGPLRADLLKKELGIFTFNDLLEHFPYRHLDKTKITPIGQITMHMEYVQVAGRLIDFEVVGERKGKRLIAHIRDSSGTMELTWFQGISWVQKMLAIGEEFLVFGKLGFFMGKPQIVHPELEVRTAYNADGKSLLEPIYPATEKLKVRGLNGRNIAKLTAALLPQLHPNDLPENLPAHILNKLKFPSRYHAYFSIHFPADQEQYEAALRRLKFEELFIAQLRMGMIKSNRHRFSKGVVFDKVGDLFNNFYNHHLPFQLTGAQKRVLKEIRQDTARGHQMNRLLQGDVGSGKTIVALLSMLLAADNGYQSCLMAPTEILAQQHFNSLSNLLREMPLTVKLLTGSTKKKEREKILDDLQSGNIQLIVGTHALIEDPVQFQNLGLAIVDEQHRFGVAQRAELQTKGKLPPHVLVMTATPIPRTMAMTAYGDLDYSVMDELPPGRKPVTTVHRNETARPSIMDFVRKEIAKGRQAYFIYPLIEESSKMDFENLMKGYEEVKAFFPEPQFYISMVHGKQKPDVKDTNMMRFKTNDTQIMVATTVIEVGVDVPNASVMVMESAERFGLSQLHQLRGRVGRGSEQSFCILLTGNKLTNDARERLKIMCATNDGFLIAEKDLDLRGPGDIEGTRQSGTLNFKLASIVQDKEILEQAKIFSDELLQNDPDLSSAENLLLKSYLLLKKGKTEWSKVA</sequence>
<keyword evidence="3 15" id="KW-0547">Nucleotide-binding</keyword>
<dbReference type="SUPFAM" id="SSF52540">
    <property type="entry name" value="P-loop containing nucleoside triphosphate hydrolases"/>
    <property type="match status" value="2"/>
</dbReference>
<evidence type="ECO:0000256" key="2">
    <source>
        <dbReference type="ARBA" id="ARBA00017846"/>
    </source>
</evidence>
<dbReference type="Gene3D" id="3.40.50.300">
    <property type="entry name" value="P-loop containing nucleotide triphosphate hydrolases"/>
    <property type="match status" value="2"/>
</dbReference>
<dbReference type="PANTHER" id="PTHR47964:SF1">
    <property type="entry name" value="ATP-DEPENDENT DNA HELICASE HOMOLOG RECG, CHLOROPLASTIC"/>
    <property type="match status" value="1"/>
</dbReference>
<dbReference type="NCBIfam" id="NF008165">
    <property type="entry name" value="PRK10917.1-3"/>
    <property type="match status" value="1"/>
</dbReference>
<dbReference type="GO" id="GO:0016887">
    <property type="term" value="F:ATP hydrolysis activity"/>
    <property type="evidence" value="ECO:0007669"/>
    <property type="project" value="RHEA"/>
</dbReference>
<evidence type="ECO:0000313" key="19">
    <source>
        <dbReference type="Proteomes" id="UP000290204"/>
    </source>
</evidence>
<organism evidence="18 19">
    <name type="scientific">Lacibacter luteus</name>
    <dbReference type="NCBI Taxonomy" id="2508719"/>
    <lineage>
        <taxon>Bacteria</taxon>
        <taxon>Pseudomonadati</taxon>
        <taxon>Bacteroidota</taxon>
        <taxon>Chitinophagia</taxon>
        <taxon>Chitinophagales</taxon>
        <taxon>Chitinophagaceae</taxon>
        <taxon>Lacibacter</taxon>
    </lineage>
</organism>
<dbReference type="Pfam" id="PF00271">
    <property type="entry name" value="Helicase_C"/>
    <property type="match status" value="1"/>
</dbReference>
<name>A0A4V1M6Z5_9BACT</name>
<dbReference type="PROSITE" id="PS51194">
    <property type="entry name" value="HELICASE_CTER"/>
    <property type="match status" value="1"/>
</dbReference>
<dbReference type="Gene3D" id="2.40.50.140">
    <property type="entry name" value="Nucleic acid-binding proteins"/>
    <property type="match status" value="1"/>
</dbReference>
<dbReference type="Pfam" id="PF19833">
    <property type="entry name" value="RecG_dom3_C"/>
    <property type="match status" value="1"/>
</dbReference>
<proteinExistence type="inferred from homology"/>
<dbReference type="SUPFAM" id="SSF50249">
    <property type="entry name" value="Nucleic acid-binding proteins"/>
    <property type="match status" value="1"/>
</dbReference>
<evidence type="ECO:0000256" key="11">
    <source>
        <dbReference type="ARBA" id="ARBA00023235"/>
    </source>
</evidence>
<dbReference type="EC" id="5.6.2.4" evidence="13 15"/>
<dbReference type="EMBL" id="SDHW01000010">
    <property type="protein sequence ID" value="RXK57530.1"/>
    <property type="molecule type" value="Genomic_DNA"/>
</dbReference>
<evidence type="ECO:0000256" key="10">
    <source>
        <dbReference type="ARBA" id="ARBA00023204"/>
    </source>
</evidence>
<dbReference type="AlphaFoldDB" id="A0A4V1M6Z5"/>
<dbReference type="InterPro" id="IPR033454">
    <property type="entry name" value="RecG_wedge"/>
</dbReference>
<evidence type="ECO:0000256" key="6">
    <source>
        <dbReference type="ARBA" id="ARBA00022806"/>
    </source>
</evidence>
<keyword evidence="5 15" id="KW-0378">Hydrolase</keyword>
<dbReference type="Pfam" id="PF00270">
    <property type="entry name" value="DEAD"/>
    <property type="match status" value="1"/>
</dbReference>
<dbReference type="InterPro" id="IPR047112">
    <property type="entry name" value="RecG/Mfd"/>
</dbReference>
<evidence type="ECO:0000259" key="16">
    <source>
        <dbReference type="PROSITE" id="PS51192"/>
    </source>
</evidence>
<feature type="domain" description="Helicase C-terminal" evidence="17">
    <location>
        <begin position="483"/>
        <end position="631"/>
    </location>
</feature>
<dbReference type="CDD" id="cd04488">
    <property type="entry name" value="RecG_wedge_OBF"/>
    <property type="match status" value="1"/>
</dbReference>
<evidence type="ECO:0000256" key="1">
    <source>
        <dbReference type="ARBA" id="ARBA00007504"/>
    </source>
</evidence>
<dbReference type="InterPro" id="IPR014001">
    <property type="entry name" value="Helicase_ATP-bd"/>
</dbReference>
<comment type="catalytic activity">
    <reaction evidence="12 15">
        <text>Couples ATP hydrolysis with the unwinding of duplex DNA by translocating in the 3'-5' direction.</text>
        <dbReference type="EC" id="5.6.2.4"/>
    </reaction>
</comment>
<evidence type="ECO:0000256" key="15">
    <source>
        <dbReference type="RuleBase" id="RU363016"/>
    </source>
</evidence>
<dbReference type="NCBIfam" id="NF008168">
    <property type="entry name" value="PRK10917.2-2"/>
    <property type="match status" value="1"/>
</dbReference>
<evidence type="ECO:0000256" key="8">
    <source>
        <dbReference type="ARBA" id="ARBA00023125"/>
    </source>
</evidence>
<keyword evidence="8" id="KW-0238">DNA-binding</keyword>
<dbReference type="InterPro" id="IPR027417">
    <property type="entry name" value="P-loop_NTPase"/>
</dbReference>
<evidence type="ECO:0000256" key="9">
    <source>
        <dbReference type="ARBA" id="ARBA00023172"/>
    </source>
</evidence>
<dbReference type="GO" id="GO:0003677">
    <property type="term" value="F:DNA binding"/>
    <property type="evidence" value="ECO:0007669"/>
    <property type="project" value="UniProtKB-KW"/>
</dbReference>
<comment type="caution">
    <text evidence="18">The sequence shown here is derived from an EMBL/GenBank/DDBJ whole genome shotgun (WGS) entry which is preliminary data.</text>
</comment>
<dbReference type="Proteomes" id="UP000290204">
    <property type="component" value="Unassembled WGS sequence"/>
</dbReference>
<accession>A0A4V1M6Z5</accession>
<keyword evidence="19" id="KW-1185">Reference proteome</keyword>
<gene>
    <name evidence="18" type="primary">recG</name>
    <name evidence="18" type="ORF">ESA94_20990</name>
</gene>
<dbReference type="InterPro" id="IPR012340">
    <property type="entry name" value="NA-bd_OB-fold"/>
</dbReference>
<evidence type="ECO:0000256" key="14">
    <source>
        <dbReference type="ARBA" id="ARBA00048988"/>
    </source>
</evidence>
<reference evidence="18 19" key="1">
    <citation type="submission" date="2019-01" db="EMBL/GenBank/DDBJ databases">
        <title>Lacibacter sp. strain TTM-7.</title>
        <authorList>
            <person name="Chen W.-M."/>
        </authorList>
    </citation>
    <scope>NUCLEOTIDE SEQUENCE [LARGE SCALE GENOMIC DNA]</scope>
    <source>
        <strain evidence="18 19">TTM-7</strain>
    </source>
</reference>
<dbReference type="PANTHER" id="PTHR47964">
    <property type="entry name" value="ATP-DEPENDENT DNA HELICASE HOMOLOG RECG, CHLOROPLASTIC"/>
    <property type="match status" value="1"/>
</dbReference>